<feature type="region of interest" description="Disordered" evidence="1">
    <location>
        <begin position="323"/>
        <end position="364"/>
    </location>
</feature>
<dbReference type="InParanoid" id="A0A165GV19"/>
<organism evidence="2 3">
    <name type="scientific">Xylona heveae (strain CBS 132557 / TC161)</name>
    <dbReference type="NCBI Taxonomy" id="1328760"/>
    <lineage>
        <taxon>Eukaryota</taxon>
        <taxon>Fungi</taxon>
        <taxon>Dikarya</taxon>
        <taxon>Ascomycota</taxon>
        <taxon>Pezizomycotina</taxon>
        <taxon>Xylonomycetes</taxon>
        <taxon>Xylonales</taxon>
        <taxon>Xylonaceae</taxon>
        <taxon>Xylona</taxon>
    </lineage>
</organism>
<keyword evidence="3" id="KW-1185">Reference proteome</keyword>
<gene>
    <name evidence="2" type="ORF">L228DRAFT_268019</name>
</gene>
<reference evidence="2 3" key="1">
    <citation type="journal article" date="2016" name="Fungal Biol.">
        <title>The genome of Xylona heveae provides a window into fungal endophytism.</title>
        <authorList>
            <person name="Gazis R."/>
            <person name="Kuo A."/>
            <person name="Riley R."/>
            <person name="LaButti K."/>
            <person name="Lipzen A."/>
            <person name="Lin J."/>
            <person name="Amirebrahimi M."/>
            <person name="Hesse C.N."/>
            <person name="Spatafora J.W."/>
            <person name="Henrissat B."/>
            <person name="Hainaut M."/>
            <person name="Grigoriev I.V."/>
            <person name="Hibbett D.S."/>
        </authorList>
    </citation>
    <scope>NUCLEOTIDE SEQUENCE [LARGE SCALE GENOMIC DNA]</scope>
    <source>
        <strain evidence="2 3">TC161</strain>
    </source>
</reference>
<sequence length="364" mass="40167">MTLHPFVRVSNSTLPSSESVASAISQVSKKLESSKWRNSARLDPGTNFGALEQLKHLLPKALDSAKATVDDLEEFQNSEDYIPMELGSHLDGCKDLLKEILGQIDSFHAEADRGGYRSIPTYAEYVGFGDMIAQLSTVPVGTRALIPVYKARGSLCGAWVDSMEQATEERYLPATLSDYNFHHTFRGRRSLPTIDCPLNASNLIKPRFSGDASRRTSRSREHRLPVLWLPLNLSNRIGAKRAQWPDVCVSCYCGSAISARYLASLQDAKYGVHSTWWETTKSSSTARNMWRVGDRGRLAPLFPQPVLPGSHASKIYRIRCSGTKPCPLPSSPRPGRTDSSQEMANPLDLRGSSVKGSNMDHADA</sequence>
<dbReference type="EMBL" id="KV407458">
    <property type="protein sequence ID" value="KZF22630.1"/>
    <property type="molecule type" value="Genomic_DNA"/>
</dbReference>
<evidence type="ECO:0000313" key="2">
    <source>
        <dbReference type="EMBL" id="KZF22630.1"/>
    </source>
</evidence>
<protein>
    <submittedName>
        <fullName evidence="2">Uncharacterized protein</fullName>
    </submittedName>
</protein>
<dbReference type="GeneID" id="28900199"/>
<proteinExistence type="predicted"/>
<name>A0A165GV19_XYLHT</name>
<accession>A0A165GV19</accession>
<dbReference type="RefSeq" id="XP_018188185.1">
    <property type="nucleotide sequence ID" value="XM_018335062.1"/>
</dbReference>
<evidence type="ECO:0000313" key="3">
    <source>
        <dbReference type="Proteomes" id="UP000076632"/>
    </source>
</evidence>
<dbReference type="AlphaFoldDB" id="A0A165GV19"/>
<dbReference type="Proteomes" id="UP000076632">
    <property type="component" value="Unassembled WGS sequence"/>
</dbReference>
<evidence type="ECO:0000256" key="1">
    <source>
        <dbReference type="SAM" id="MobiDB-lite"/>
    </source>
</evidence>